<dbReference type="EMBL" id="CM009752">
    <property type="protein sequence ID" value="PUZ60956.1"/>
    <property type="molecule type" value="Genomic_DNA"/>
</dbReference>
<evidence type="ECO:0000313" key="1">
    <source>
        <dbReference type="EMBL" id="PUZ60956.1"/>
    </source>
</evidence>
<sequence>MKKCFVNNKTALHRFAKKTLDFVHTRKMKEAEKTYHGTSKTITRGKWRLKVQASRIYTRGVFKDFEKKMVDCTAYNVEEDQIEGKDCYLITHTNRSSKISWGQHQFKVRANKEEGDFRCECREFEHTDN</sequence>
<proteinExistence type="predicted"/>
<dbReference type="Proteomes" id="UP000244336">
    <property type="component" value="Chromosome 4"/>
</dbReference>
<keyword evidence="2" id="KW-1185">Reference proteome</keyword>
<evidence type="ECO:0000313" key="2">
    <source>
        <dbReference type="Proteomes" id="UP000244336"/>
    </source>
</evidence>
<accession>A0A2T7DZE6</accession>
<name>A0A2T7DZE6_9POAL</name>
<protein>
    <submittedName>
        <fullName evidence="1">Uncharacterized protein</fullName>
    </submittedName>
</protein>
<dbReference type="PANTHER" id="PTHR47482">
    <property type="entry name" value="OS11G0632001 PROTEIN"/>
    <property type="match status" value="1"/>
</dbReference>
<dbReference type="PANTHER" id="PTHR47482:SF5">
    <property type="entry name" value="FAR1 DOMAIN-CONTAINING PROTEIN"/>
    <property type="match status" value="1"/>
</dbReference>
<dbReference type="Gramene" id="PUZ60956">
    <property type="protein sequence ID" value="PUZ60956"/>
    <property type="gene ID" value="GQ55_4G225800"/>
</dbReference>
<gene>
    <name evidence="1" type="ORF">GQ55_4G225800</name>
</gene>
<reference evidence="1 2" key="1">
    <citation type="submission" date="2018-04" db="EMBL/GenBank/DDBJ databases">
        <title>WGS assembly of Panicum hallii var. hallii HAL2.</title>
        <authorList>
            <person name="Lovell J."/>
            <person name="Jenkins J."/>
            <person name="Lowry D."/>
            <person name="Mamidi S."/>
            <person name="Sreedasyam A."/>
            <person name="Weng X."/>
            <person name="Barry K."/>
            <person name="Bonette J."/>
            <person name="Campitelli B."/>
            <person name="Daum C."/>
            <person name="Gordon S."/>
            <person name="Gould B."/>
            <person name="Lipzen A."/>
            <person name="MacQueen A."/>
            <person name="Palacio-Mejia J."/>
            <person name="Plott C."/>
            <person name="Shakirov E."/>
            <person name="Shu S."/>
            <person name="Yoshinaga Y."/>
            <person name="Zane M."/>
            <person name="Rokhsar D."/>
            <person name="Grimwood J."/>
            <person name="Schmutz J."/>
            <person name="Juenger T."/>
        </authorList>
    </citation>
    <scope>NUCLEOTIDE SEQUENCE [LARGE SCALE GENOMIC DNA]</scope>
    <source>
        <strain evidence="2">cv. HAL2</strain>
    </source>
</reference>
<dbReference type="OrthoDB" id="692876at2759"/>
<organism evidence="1 2">
    <name type="scientific">Panicum hallii var. hallii</name>
    <dbReference type="NCBI Taxonomy" id="1504633"/>
    <lineage>
        <taxon>Eukaryota</taxon>
        <taxon>Viridiplantae</taxon>
        <taxon>Streptophyta</taxon>
        <taxon>Embryophyta</taxon>
        <taxon>Tracheophyta</taxon>
        <taxon>Spermatophyta</taxon>
        <taxon>Magnoliopsida</taxon>
        <taxon>Liliopsida</taxon>
        <taxon>Poales</taxon>
        <taxon>Poaceae</taxon>
        <taxon>PACMAD clade</taxon>
        <taxon>Panicoideae</taxon>
        <taxon>Panicodae</taxon>
        <taxon>Paniceae</taxon>
        <taxon>Panicinae</taxon>
        <taxon>Panicum</taxon>
        <taxon>Panicum sect. Panicum</taxon>
    </lineage>
</organism>
<dbReference type="AlphaFoldDB" id="A0A2T7DZE6"/>
<dbReference type="STRING" id="1504633.A0A2T7DZE6"/>